<comment type="caution">
    <text evidence="2">The sequence shown here is derived from an EMBL/GenBank/DDBJ whole genome shotgun (WGS) entry which is preliminary data.</text>
</comment>
<feature type="compositionally biased region" description="Gly residues" evidence="1">
    <location>
        <begin position="407"/>
        <end position="427"/>
    </location>
</feature>
<evidence type="ECO:0000313" key="3">
    <source>
        <dbReference type="Proteomes" id="UP000626109"/>
    </source>
</evidence>
<organism evidence="2 3">
    <name type="scientific">Polarella glacialis</name>
    <name type="common">Dinoflagellate</name>
    <dbReference type="NCBI Taxonomy" id="89957"/>
    <lineage>
        <taxon>Eukaryota</taxon>
        <taxon>Sar</taxon>
        <taxon>Alveolata</taxon>
        <taxon>Dinophyceae</taxon>
        <taxon>Suessiales</taxon>
        <taxon>Suessiaceae</taxon>
        <taxon>Polarella</taxon>
    </lineage>
</organism>
<evidence type="ECO:0000313" key="2">
    <source>
        <dbReference type="EMBL" id="CAE8710731.1"/>
    </source>
</evidence>
<sequence length="433" mass="45702">MAGIEIGSEVYVDYGQGELHCRLITGHVQGSEYMVCSPDFDHFPEQLDHNNPDIEAIRFPAGPGLLPHGVDPNTVYGFGAMTAQARDAILREGERQTQMERAGRGLGAVAAALPIGAAAMPVPLPAPPMATVPGMAPAAAVAGAGAVAAVQAFPGVPAAAVRIVGGAGAWILDEPGEDDEIGVEFVLPARAVVLGNRAFVTIGNEVLVLRRLGPGVNINDYSRERRALLADDPRTLPGGLYIVRSFNEAMTDMVVETRPEWARSPVVGPRTAPWWIDVLMVQNYGGLIARHHRWKSESGIGTNDRVGYEHEVISKTLEIAALYDGLNLKNCMFSEFLLRRLQLQEEAIAEDPTNPSYDGSAHWMGSSDRRGGALIAPALKAFVATELTREAAIMKEKRKAREAKAARGGGGGGAGGGRGGRGRGGGAAAAVDP</sequence>
<feature type="region of interest" description="Disordered" evidence="1">
    <location>
        <begin position="397"/>
        <end position="433"/>
    </location>
</feature>
<protein>
    <submittedName>
        <fullName evidence="2">Uncharacterized protein</fullName>
    </submittedName>
</protein>
<proteinExistence type="predicted"/>
<evidence type="ECO:0000256" key="1">
    <source>
        <dbReference type="SAM" id="MobiDB-lite"/>
    </source>
</evidence>
<name>A0A813KQX6_POLGL</name>
<gene>
    <name evidence="2" type="ORF">PGLA2088_LOCUS36095</name>
</gene>
<dbReference type="AlphaFoldDB" id="A0A813KQX6"/>
<dbReference type="Proteomes" id="UP000626109">
    <property type="component" value="Unassembled WGS sequence"/>
</dbReference>
<accession>A0A813KQX6</accession>
<reference evidence="2" key="1">
    <citation type="submission" date="2021-02" db="EMBL/GenBank/DDBJ databases">
        <authorList>
            <person name="Dougan E. K."/>
            <person name="Rhodes N."/>
            <person name="Thang M."/>
            <person name="Chan C."/>
        </authorList>
    </citation>
    <scope>NUCLEOTIDE SEQUENCE</scope>
</reference>
<dbReference type="EMBL" id="CAJNNW010032031">
    <property type="protein sequence ID" value="CAE8710731.1"/>
    <property type="molecule type" value="Genomic_DNA"/>
</dbReference>